<dbReference type="Proteomes" id="UP000607559">
    <property type="component" value="Unassembled WGS sequence"/>
</dbReference>
<dbReference type="EMBL" id="BMJC01000001">
    <property type="protein sequence ID" value="GGA93275.1"/>
    <property type="molecule type" value="Genomic_DNA"/>
</dbReference>
<dbReference type="AlphaFoldDB" id="A0A8J2UBE4"/>
<evidence type="ECO:0000313" key="2">
    <source>
        <dbReference type="Proteomes" id="UP000607559"/>
    </source>
</evidence>
<keyword evidence="2" id="KW-1185">Reference proteome</keyword>
<gene>
    <name evidence="1" type="ORF">GCM10011511_15850</name>
</gene>
<sequence>MRIKSFSMAMDLNAITIPLCRKFVNEIQHLAADALASGILPNTEIRDPSKIPHYSNLWKKMQPYKSIDMAVYRINQQNFIWVT</sequence>
<comment type="caution">
    <text evidence="1">The sequence shown here is derived from an EMBL/GenBank/DDBJ whole genome shotgun (WGS) entry which is preliminary data.</text>
</comment>
<reference evidence="1" key="2">
    <citation type="submission" date="2020-09" db="EMBL/GenBank/DDBJ databases">
        <authorList>
            <person name="Sun Q."/>
            <person name="Zhou Y."/>
        </authorList>
    </citation>
    <scope>NUCLEOTIDE SEQUENCE</scope>
    <source>
        <strain evidence="1">CGMCC 1.15448</strain>
    </source>
</reference>
<organism evidence="1 2">
    <name type="scientific">Puia dinghuensis</name>
    <dbReference type="NCBI Taxonomy" id="1792502"/>
    <lineage>
        <taxon>Bacteria</taxon>
        <taxon>Pseudomonadati</taxon>
        <taxon>Bacteroidota</taxon>
        <taxon>Chitinophagia</taxon>
        <taxon>Chitinophagales</taxon>
        <taxon>Chitinophagaceae</taxon>
        <taxon>Puia</taxon>
    </lineage>
</organism>
<accession>A0A8J2UBE4</accession>
<protein>
    <submittedName>
        <fullName evidence="1">Uncharacterized protein</fullName>
    </submittedName>
</protein>
<name>A0A8J2UBE4_9BACT</name>
<evidence type="ECO:0000313" key="1">
    <source>
        <dbReference type="EMBL" id="GGA93275.1"/>
    </source>
</evidence>
<proteinExistence type="predicted"/>
<reference evidence="1" key="1">
    <citation type="journal article" date="2014" name="Int. J. Syst. Evol. Microbiol.">
        <title>Complete genome sequence of Corynebacterium casei LMG S-19264T (=DSM 44701T), isolated from a smear-ripened cheese.</title>
        <authorList>
            <consortium name="US DOE Joint Genome Institute (JGI-PGF)"/>
            <person name="Walter F."/>
            <person name="Albersmeier A."/>
            <person name="Kalinowski J."/>
            <person name="Ruckert C."/>
        </authorList>
    </citation>
    <scope>NUCLEOTIDE SEQUENCE</scope>
    <source>
        <strain evidence="1">CGMCC 1.15448</strain>
    </source>
</reference>